<dbReference type="EC" id="2.7.1.24" evidence="5 6"/>
<dbReference type="PROSITE" id="PS51219">
    <property type="entry name" value="DPCK"/>
    <property type="match status" value="1"/>
</dbReference>
<dbReference type="GO" id="GO:0005737">
    <property type="term" value="C:cytoplasm"/>
    <property type="evidence" value="ECO:0007669"/>
    <property type="project" value="UniProtKB-SubCell"/>
</dbReference>
<comment type="catalytic activity">
    <reaction evidence="5">
        <text>3'-dephospho-CoA + ATP = ADP + CoA + H(+)</text>
        <dbReference type="Rhea" id="RHEA:18245"/>
        <dbReference type="ChEBI" id="CHEBI:15378"/>
        <dbReference type="ChEBI" id="CHEBI:30616"/>
        <dbReference type="ChEBI" id="CHEBI:57287"/>
        <dbReference type="ChEBI" id="CHEBI:57328"/>
        <dbReference type="ChEBI" id="CHEBI:456216"/>
        <dbReference type="EC" id="2.7.1.24"/>
    </reaction>
</comment>
<dbReference type="EMBL" id="RJUL01000001">
    <property type="protein sequence ID" value="ROQ30752.1"/>
    <property type="molecule type" value="Genomic_DNA"/>
</dbReference>
<keyword evidence="4 5" id="KW-0173">Coenzyme A biosynthesis</keyword>
<dbReference type="SUPFAM" id="SSF52540">
    <property type="entry name" value="P-loop containing nucleoside triphosphate hydrolases"/>
    <property type="match status" value="1"/>
</dbReference>
<gene>
    <name evidence="5" type="primary">coaE</name>
    <name evidence="7" type="ORF">EDC28_101444</name>
</gene>
<evidence type="ECO:0000256" key="2">
    <source>
        <dbReference type="ARBA" id="ARBA00022741"/>
    </source>
</evidence>
<organism evidence="7 8">
    <name type="scientific">Gallaecimonas pentaromativorans</name>
    <dbReference type="NCBI Taxonomy" id="584787"/>
    <lineage>
        <taxon>Bacteria</taxon>
        <taxon>Pseudomonadati</taxon>
        <taxon>Pseudomonadota</taxon>
        <taxon>Gammaproteobacteria</taxon>
        <taxon>Enterobacterales</taxon>
        <taxon>Gallaecimonadaceae</taxon>
        <taxon>Gallaecimonas</taxon>
    </lineage>
</organism>
<dbReference type="Pfam" id="PF01121">
    <property type="entry name" value="CoaE"/>
    <property type="match status" value="1"/>
</dbReference>
<reference evidence="7 8" key="1">
    <citation type="submission" date="2018-11" db="EMBL/GenBank/DDBJ databases">
        <title>Genomic Encyclopedia of Type Strains, Phase IV (KMG-IV): sequencing the most valuable type-strain genomes for metagenomic binning, comparative biology and taxonomic classification.</title>
        <authorList>
            <person name="Goeker M."/>
        </authorList>
    </citation>
    <scope>NUCLEOTIDE SEQUENCE [LARGE SCALE GENOMIC DNA]</scope>
    <source>
        <strain evidence="7 8">DSM 21945</strain>
    </source>
</reference>
<dbReference type="STRING" id="584787.GCA_001247655_03658"/>
<dbReference type="GO" id="GO:0015937">
    <property type="term" value="P:coenzyme A biosynthetic process"/>
    <property type="evidence" value="ECO:0007669"/>
    <property type="project" value="UniProtKB-UniRule"/>
</dbReference>
<evidence type="ECO:0000256" key="3">
    <source>
        <dbReference type="ARBA" id="ARBA00022840"/>
    </source>
</evidence>
<dbReference type="InterPro" id="IPR001977">
    <property type="entry name" value="Depp_CoAkinase"/>
</dbReference>
<keyword evidence="3 5" id="KW-0067">ATP-binding</keyword>
<evidence type="ECO:0000256" key="4">
    <source>
        <dbReference type="ARBA" id="ARBA00022993"/>
    </source>
</evidence>
<evidence type="ECO:0000313" key="8">
    <source>
        <dbReference type="Proteomes" id="UP000268033"/>
    </source>
</evidence>
<comment type="caution">
    <text evidence="7">The sequence shown here is derived from an EMBL/GenBank/DDBJ whole genome shotgun (WGS) entry which is preliminary data.</text>
</comment>
<keyword evidence="8" id="KW-1185">Reference proteome</keyword>
<evidence type="ECO:0000256" key="1">
    <source>
        <dbReference type="ARBA" id="ARBA00009018"/>
    </source>
</evidence>
<accession>A0A3N1PH12</accession>
<dbReference type="Gene3D" id="3.40.50.300">
    <property type="entry name" value="P-loop containing nucleotide triphosphate hydrolases"/>
    <property type="match status" value="1"/>
</dbReference>
<comment type="function">
    <text evidence="5">Catalyzes the phosphorylation of the 3'-hydroxyl group of dephosphocoenzyme A to form coenzyme A.</text>
</comment>
<keyword evidence="5" id="KW-0808">Transferase</keyword>
<protein>
    <recommendedName>
        <fullName evidence="5 6">Dephospho-CoA kinase</fullName>
        <ecNumber evidence="5 6">2.7.1.24</ecNumber>
    </recommendedName>
    <alternativeName>
        <fullName evidence="5">Dephosphocoenzyme A kinase</fullName>
    </alternativeName>
</protein>
<dbReference type="UniPathway" id="UPA00241">
    <property type="reaction ID" value="UER00356"/>
</dbReference>
<dbReference type="NCBIfam" id="TIGR00152">
    <property type="entry name" value="dephospho-CoA kinase"/>
    <property type="match status" value="1"/>
</dbReference>
<evidence type="ECO:0000256" key="5">
    <source>
        <dbReference type="HAMAP-Rule" id="MF_00376"/>
    </source>
</evidence>
<dbReference type="InterPro" id="IPR027417">
    <property type="entry name" value="P-loop_NTPase"/>
</dbReference>
<comment type="similarity">
    <text evidence="1 5">Belongs to the CoaE family.</text>
</comment>
<feature type="binding site" evidence="5">
    <location>
        <begin position="11"/>
        <end position="16"/>
    </location>
    <ligand>
        <name>ATP</name>
        <dbReference type="ChEBI" id="CHEBI:30616"/>
    </ligand>
</feature>
<dbReference type="HAMAP" id="MF_00376">
    <property type="entry name" value="Dephospho_CoA_kinase"/>
    <property type="match status" value="1"/>
</dbReference>
<dbReference type="Proteomes" id="UP000268033">
    <property type="component" value="Unassembled WGS sequence"/>
</dbReference>
<dbReference type="AlphaFoldDB" id="A0A3N1PH12"/>
<dbReference type="CDD" id="cd02022">
    <property type="entry name" value="DPCK"/>
    <property type="match status" value="1"/>
</dbReference>
<comment type="subcellular location">
    <subcellularLocation>
        <location evidence="5">Cytoplasm</location>
    </subcellularLocation>
</comment>
<comment type="pathway">
    <text evidence="5">Cofactor biosynthesis; coenzyme A biosynthesis; CoA from (R)-pantothenate: step 5/5.</text>
</comment>
<evidence type="ECO:0000313" key="7">
    <source>
        <dbReference type="EMBL" id="ROQ30752.1"/>
    </source>
</evidence>
<proteinExistence type="inferred from homology"/>
<dbReference type="GO" id="GO:0004140">
    <property type="term" value="F:dephospho-CoA kinase activity"/>
    <property type="evidence" value="ECO:0007669"/>
    <property type="project" value="UniProtKB-UniRule"/>
</dbReference>
<dbReference type="PANTHER" id="PTHR10695">
    <property type="entry name" value="DEPHOSPHO-COA KINASE-RELATED"/>
    <property type="match status" value="1"/>
</dbReference>
<name>A0A3N1PH12_9GAMM</name>
<evidence type="ECO:0000256" key="6">
    <source>
        <dbReference type="NCBIfam" id="TIGR00152"/>
    </source>
</evidence>
<keyword evidence="5" id="KW-0963">Cytoplasm</keyword>
<dbReference type="GO" id="GO:0005524">
    <property type="term" value="F:ATP binding"/>
    <property type="evidence" value="ECO:0007669"/>
    <property type="project" value="UniProtKB-UniRule"/>
</dbReference>
<sequence length="199" mass="21941">MFVVGLTGGIGSGKSTVADLFAEQGIALVDADIVARQVVEPGTPGLTALVAHFGADILSADGSLDRAALRSRIFGAEQARQWVNDLLHPLIRSKMAQQLAAAQSPYVLWVVPLLIENDLYRQCDRVLVVDAHEHQQRSRVLARDSRADADAIMARQMPRDERLKYADHIVDNSGDVEQVKAQVQLLHRRYLSEAAQKRL</sequence>
<keyword evidence="5 7" id="KW-0418">Kinase</keyword>
<keyword evidence="2 5" id="KW-0547">Nucleotide-binding</keyword>
<dbReference type="PANTHER" id="PTHR10695:SF46">
    <property type="entry name" value="BIFUNCTIONAL COENZYME A SYNTHASE-RELATED"/>
    <property type="match status" value="1"/>
</dbReference>